<dbReference type="PANTHER" id="PTHR21450:SF7">
    <property type="entry name" value="DNA LIGASE (DUF630 AND DUF632)"/>
    <property type="match status" value="1"/>
</dbReference>
<evidence type="ECO:0000256" key="1">
    <source>
        <dbReference type="SAM" id="MobiDB-lite"/>
    </source>
</evidence>
<evidence type="ECO:0000313" key="4">
    <source>
        <dbReference type="EMBL" id="PPR86597.1"/>
    </source>
</evidence>
<dbReference type="EMBL" id="KZ668929">
    <property type="protein sequence ID" value="PPR86597.1"/>
    <property type="molecule type" value="Genomic_DNA"/>
</dbReference>
<dbReference type="Pfam" id="PF04782">
    <property type="entry name" value="DUF632"/>
    <property type="match status" value="1"/>
</dbReference>
<feature type="domain" description="DUF632" evidence="2">
    <location>
        <begin position="265"/>
        <end position="306"/>
    </location>
</feature>
<accession>A0A2P5W6B3</accession>
<feature type="compositionally biased region" description="Pro residues" evidence="1">
    <location>
        <begin position="77"/>
        <end position="100"/>
    </location>
</feature>
<dbReference type="InterPro" id="IPR006868">
    <property type="entry name" value="DUF630"/>
</dbReference>
<gene>
    <name evidence="4" type="ORF">GOBAR_AA34089</name>
</gene>
<protein>
    <recommendedName>
        <fullName evidence="6">DUF630 domain-containing protein</fullName>
    </recommendedName>
</protein>
<feature type="region of interest" description="Disordered" evidence="1">
    <location>
        <begin position="62"/>
        <end position="100"/>
    </location>
</feature>
<evidence type="ECO:0008006" key="6">
    <source>
        <dbReference type="Google" id="ProtNLM"/>
    </source>
</evidence>
<sequence>MGCAQSRIDNEESVARCKDRKILMKEAVVARNAFAAAHSGYAISLKNTGAALSDYGHGEAEVPLQHPHQIPPLDSTPQPPPLPPMMDNLPPPPPLPNFSPSPVVPIKRAVSMPAMPVKSLRAGNNKEDLRKDSRGSHREEITPPRTPENNNVDHHTPPMPEAKNVAWDYFFMVDDNMPGPSLDLHDDNDEESTNPNVDALENNVSGVGHVEVDGEIEPKTPERPDKVAMAAEADDKGKQQVHIEHSKTAPADFRRMVKAVSGVNLMQVLNEIDDHFLKGSESAQEVSKMLEATRLHYHSNFADNRGNLLWFFIV</sequence>
<dbReference type="OrthoDB" id="1919226at2759"/>
<feature type="domain" description="DUF630" evidence="3">
    <location>
        <begin position="1"/>
        <end position="59"/>
    </location>
</feature>
<evidence type="ECO:0000259" key="3">
    <source>
        <dbReference type="Pfam" id="PF04783"/>
    </source>
</evidence>
<dbReference type="Proteomes" id="UP000239757">
    <property type="component" value="Unassembled WGS sequence"/>
</dbReference>
<evidence type="ECO:0000313" key="5">
    <source>
        <dbReference type="Proteomes" id="UP000239757"/>
    </source>
</evidence>
<dbReference type="InterPro" id="IPR006867">
    <property type="entry name" value="DUF632"/>
</dbReference>
<feature type="compositionally biased region" description="Basic and acidic residues" evidence="1">
    <location>
        <begin position="124"/>
        <end position="142"/>
    </location>
</feature>
<proteinExistence type="predicted"/>
<organism evidence="4 5">
    <name type="scientific">Gossypium barbadense</name>
    <name type="common">Sea Island cotton</name>
    <name type="synonym">Hibiscus barbadensis</name>
    <dbReference type="NCBI Taxonomy" id="3634"/>
    <lineage>
        <taxon>Eukaryota</taxon>
        <taxon>Viridiplantae</taxon>
        <taxon>Streptophyta</taxon>
        <taxon>Embryophyta</taxon>
        <taxon>Tracheophyta</taxon>
        <taxon>Spermatophyta</taxon>
        <taxon>Magnoliopsida</taxon>
        <taxon>eudicotyledons</taxon>
        <taxon>Gunneridae</taxon>
        <taxon>Pentapetalae</taxon>
        <taxon>rosids</taxon>
        <taxon>malvids</taxon>
        <taxon>Malvales</taxon>
        <taxon>Malvaceae</taxon>
        <taxon>Malvoideae</taxon>
        <taxon>Gossypium</taxon>
    </lineage>
</organism>
<reference evidence="4 5" key="1">
    <citation type="submission" date="2015-01" db="EMBL/GenBank/DDBJ databases">
        <title>Genome of allotetraploid Gossypium barbadense reveals genomic plasticity and fiber elongation in cotton evolution.</title>
        <authorList>
            <person name="Chen X."/>
            <person name="Liu X."/>
            <person name="Zhao B."/>
            <person name="Zheng H."/>
            <person name="Hu Y."/>
            <person name="Lu G."/>
            <person name="Yang C."/>
            <person name="Chen J."/>
            <person name="Shan C."/>
            <person name="Zhang L."/>
            <person name="Zhou Y."/>
            <person name="Wang L."/>
            <person name="Guo W."/>
            <person name="Bai Y."/>
            <person name="Ruan J."/>
            <person name="Shangguan X."/>
            <person name="Mao Y."/>
            <person name="Jiang J."/>
            <person name="Zhu Y."/>
            <person name="Lei J."/>
            <person name="Kang H."/>
            <person name="Chen S."/>
            <person name="He X."/>
            <person name="Wang R."/>
            <person name="Wang Y."/>
            <person name="Chen J."/>
            <person name="Wang L."/>
            <person name="Yu S."/>
            <person name="Wang B."/>
            <person name="Wei J."/>
            <person name="Song S."/>
            <person name="Lu X."/>
            <person name="Gao Z."/>
            <person name="Gu W."/>
            <person name="Deng X."/>
            <person name="Ma D."/>
            <person name="Wang S."/>
            <person name="Liang W."/>
            <person name="Fang L."/>
            <person name="Cai C."/>
            <person name="Zhu X."/>
            <person name="Zhou B."/>
            <person name="Zhang Y."/>
            <person name="Chen Z."/>
            <person name="Xu S."/>
            <person name="Zhu R."/>
            <person name="Wang S."/>
            <person name="Zhang T."/>
            <person name="Zhao G."/>
        </authorList>
    </citation>
    <scope>NUCLEOTIDE SEQUENCE [LARGE SCALE GENOMIC DNA]</scope>
    <source>
        <strain evidence="5">cv. Xinhai21</strain>
        <tissue evidence="4">Leaf</tissue>
    </source>
</reference>
<evidence type="ECO:0000259" key="2">
    <source>
        <dbReference type="Pfam" id="PF04782"/>
    </source>
</evidence>
<dbReference type="AlphaFoldDB" id="A0A2P5W6B3"/>
<dbReference type="PANTHER" id="PTHR21450">
    <property type="entry name" value="PROTEIN ALTERED PHOSPHATE STARVATION RESPONSE 1"/>
    <property type="match status" value="1"/>
</dbReference>
<feature type="region of interest" description="Disordered" evidence="1">
    <location>
        <begin position="115"/>
        <end position="157"/>
    </location>
</feature>
<dbReference type="Pfam" id="PF04783">
    <property type="entry name" value="DUF630"/>
    <property type="match status" value="1"/>
</dbReference>
<feature type="region of interest" description="Disordered" evidence="1">
    <location>
        <begin position="180"/>
        <end position="201"/>
    </location>
</feature>
<name>A0A2P5W6B3_GOSBA</name>